<keyword evidence="19" id="KW-1185">Reference proteome</keyword>
<dbReference type="Pfam" id="PF06831">
    <property type="entry name" value="H2TH"/>
    <property type="match status" value="1"/>
</dbReference>
<dbReference type="SUPFAM" id="SSF57716">
    <property type="entry name" value="Glucocorticoid receptor-like (DNA-binding domain)"/>
    <property type="match status" value="1"/>
</dbReference>
<feature type="active site" description="Proton donor; for beta-elimination activity" evidence="15">
    <location>
        <position position="58"/>
    </location>
</feature>
<evidence type="ECO:0000256" key="6">
    <source>
        <dbReference type="ARBA" id="ARBA00022771"/>
    </source>
</evidence>
<comment type="similarity">
    <text evidence="2 15">Belongs to the FPG family.</text>
</comment>
<dbReference type="GO" id="GO:0008270">
    <property type="term" value="F:zinc ion binding"/>
    <property type="evidence" value="ECO:0007669"/>
    <property type="project" value="UniProtKB-UniRule"/>
</dbReference>
<evidence type="ECO:0000256" key="13">
    <source>
        <dbReference type="ARBA" id="ARBA00023295"/>
    </source>
</evidence>
<dbReference type="PANTHER" id="PTHR22993">
    <property type="entry name" value="FORMAMIDOPYRIMIDINE-DNA GLYCOSYLASE"/>
    <property type="match status" value="1"/>
</dbReference>
<dbReference type="InterPro" id="IPR015887">
    <property type="entry name" value="DNA_glyclase_Znf_dom_DNA_BS"/>
</dbReference>
<dbReference type="GO" id="GO:0034039">
    <property type="term" value="F:8-oxo-7,8-dihydroguanine DNA N-glycosylase activity"/>
    <property type="evidence" value="ECO:0007669"/>
    <property type="project" value="TreeGrafter"/>
</dbReference>
<keyword evidence="9 15" id="KW-0238">DNA-binding</keyword>
<comment type="function">
    <text evidence="15">Involved in base excision repair of DNA damaged by oxidation or by mutagenic agents. Acts as DNA glycosylase that recognizes and removes damaged bases. Has a preference for oxidized purines, such as 7,8-dihydro-8-oxoguanine (8-oxoG). Has AP (apurinic/apyrimidinic) lyase activity and introduces nicks in the DNA strand. Cleaves the DNA backbone by beta-delta elimination to generate a single-strand break at the site of the removed base with both 3'- and 5'-phosphates.</text>
</comment>
<evidence type="ECO:0000256" key="11">
    <source>
        <dbReference type="ARBA" id="ARBA00023239"/>
    </source>
</evidence>
<evidence type="ECO:0000256" key="14">
    <source>
        <dbReference type="ARBA" id="ARBA00044632"/>
    </source>
</evidence>
<comment type="catalytic activity">
    <reaction evidence="1 15">
        <text>Hydrolysis of DNA containing ring-opened 7-methylguanine residues, releasing 2,6-diamino-4-hydroxy-5-(N-methyl)formamidopyrimidine.</text>
        <dbReference type="EC" id="3.2.2.23"/>
    </reaction>
</comment>
<dbReference type="EC" id="4.2.99.18" evidence="15"/>
<evidence type="ECO:0000256" key="8">
    <source>
        <dbReference type="ARBA" id="ARBA00022833"/>
    </source>
</evidence>
<dbReference type="GO" id="GO:0006284">
    <property type="term" value="P:base-excision repair"/>
    <property type="evidence" value="ECO:0007669"/>
    <property type="project" value="InterPro"/>
</dbReference>
<dbReference type="SUPFAM" id="SSF46946">
    <property type="entry name" value="S13-like H2TH domain"/>
    <property type="match status" value="1"/>
</dbReference>
<dbReference type="PROSITE" id="PS51068">
    <property type="entry name" value="FPG_CAT"/>
    <property type="match status" value="1"/>
</dbReference>
<dbReference type="Proteomes" id="UP000548632">
    <property type="component" value="Unassembled WGS sequence"/>
</dbReference>
<dbReference type="PROSITE" id="PS51066">
    <property type="entry name" value="ZF_FPG_2"/>
    <property type="match status" value="1"/>
</dbReference>
<dbReference type="EC" id="3.2.2.23" evidence="15"/>
<dbReference type="InterPro" id="IPR010979">
    <property type="entry name" value="Ribosomal_uS13-like_H2TH"/>
</dbReference>
<feature type="domain" description="Formamidopyrimidine-DNA glycosylase catalytic" evidence="17">
    <location>
        <begin position="2"/>
        <end position="113"/>
    </location>
</feature>
<comment type="caution">
    <text evidence="18">The sequence shown here is derived from an EMBL/GenBank/DDBJ whole genome shotgun (WGS) entry which is preliminary data.</text>
</comment>
<dbReference type="CDD" id="cd08966">
    <property type="entry name" value="EcFpg-like_N"/>
    <property type="match status" value="1"/>
</dbReference>
<evidence type="ECO:0000256" key="15">
    <source>
        <dbReference type="HAMAP-Rule" id="MF_00103"/>
    </source>
</evidence>
<dbReference type="SMART" id="SM00898">
    <property type="entry name" value="Fapy_DNA_glyco"/>
    <property type="match status" value="1"/>
</dbReference>
<feature type="binding site" evidence="15">
    <location>
        <position position="152"/>
    </location>
    <ligand>
        <name>DNA</name>
        <dbReference type="ChEBI" id="CHEBI:16991"/>
    </ligand>
</feature>
<gene>
    <name evidence="15 18" type="primary">mutM</name>
    <name evidence="15" type="synonym">fpg</name>
    <name evidence="18" type="ORF">HUK38_13745</name>
</gene>
<name>A0A839HK78_9GAMM</name>
<protein>
    <recommendedName>
        <fullName evidence="15">Formamidopyrimidine-DNA glycosylase</fullName>
        <shortName evidence="15">Fapy-DNA glycosylase</shortName>
        <ecNumber evidence="15">3.2.2.23</ecNumber>
    </recommendedName>
    <alternativeName>
        <fullName evidence="15">DNA-(apurinic or apyrimidinic site) lyase MutM</fullName>
        <shortName evidence="15">AP lyase MutM</shortName>
        <ecNumber evidence="15">4.2.99.18</ecNumber>
    </alternativeName>
</protein>
<proteinExistence type="inferred from homology"/>
<dbReference type="NCBIfam" id="TIGR00577">
    <property type="entry name" value="fpg"/>
    <property type="match status" value="1"/>
</dbReference>
<evidence type="ECO:0000256" key="5">
    <source>
        <dbReference type="ARBA" id="ARBA00022763"/>
    </source>
</evidence>
<dbReference type="RefSeq" id="WP_182584904.1">
    <property type="nucleotide sequence ID" value="NZ_JABVCQ010000045.1"/>
</dbReference>
<dbReference type="HAMAP" id="MF_00103">
    <property type="entry name" value="Fapy_DNA_glycosyl"/>
    <property type="match status" value="1"/>
</dbReference>
<dbReference type="NCBIfam" id="NF002211">
    <property type="entry name" value="PRK01103.1"/>
    <property type="match status" value="1"/>
</dbReference>
<keyword evidence="8 15" id="KW-0862">Zinc</keyword>
<evidence type="ECO:0000259" key="17">
    <source>
        <dbReference type="PROSITE" id="PS51068"/>
    </source>
</evidence>
<feature type="active site" description="Proton donor" evidence="15">
    <location>
        <position position="3"/>
    </location>
</feature>
<keyword evidence="10 15" id="KW-0234">DNA repair</keyword>
<keyword evidence="4 15" id="KW-0479">Metal-binding</keyword>
<evidence type="ECO:0000256" key="2">
    <source>
        <dbReference type="ARBA" id="ARBA00009409"/>
    </source>
</evidence>
<dbReference type="SMART" id="SM01232">
    <property type="entry name" value="H2TH"/>
    <property type="match status" value="1"/>
</dbReference>
<comment type="subunit">
    <text evidence="3 15">Monomer.</text>
</comment>
<dbReference type="InterPro" id="IPR035937">
    <property type="entry name" value="FPG_N"/>
</dbReference>
<keyword evidence="6 15" id="KW-0863">Zinc-finger</keyword>
<evidence type="ECO:0000259" key="16">
    <source>
        <dbReference type="PROSITE" id="PS51066"/>
    </source>
</evidence>
<comment type="catalytic activity">
    <reaction evidence="14 15">
        <text>2'-deoxyribonucleotide-(2'-deoxyribose 5'-phosphate)-2'-deoxyribonucleotide-DNA = a 3'-end 2'-deoxyribonucleotide-(2,3-dehydro-2,3-deoxyribose 5'-phosphate)-DNA + a 5'-end 5'-phospho-2'-deoxyribonucleoside-DNA + H(+)</text>
        <dbReference type="Rhea" id="RHEA:66592"/>
        <dbReference type="Rhea" id="RHEA-COMP:13180"/>
        <dbReference type="Rhea" id="RHEA-COMP:16897"/>
        <dbReference type="Rhea" id="RHEA-COMP:17067"/>
        <dbReference type="ChEBI" id="CHEBI:15378"/>
        <dbReference type="ChEBI" id="CHEBI:136412"/>
        <dbReference type="ChEBI" id="CHEBI:157695"/>
        <dbReference type="ChEBI" id="CHEBI:167181"/>
        <dbReference type="EC" id="4.2.99.18"/>
    </reaction>
</comment>
<dbReference type="Pfam" id="PF01149">
    <property type="entry name" value="Fapy_DNA_glyco"/>
    <property type="match status" value="1"/>
</dbReference>
<dbReference type="InterPro" id="IPR015886">
    <property type="entry name" value="H2TH_FPG"/>
</dbReference>
<evidence type="ECO:0000256" key="4">
    <source>
        <dbReference type="ARBA" id="ARBA00022723"/>
    </source>
</evidence>
<organism evidence="18 19">
    <name type="scientific">Thiospirillum jenense</name>
    <dbReference type="NCBI Taxonomy" id="1653858"/>
    <lineage>
        <taxon>Bacteria</taxon>
        <taxon>Pseudomonadati</taxon>
        <taxon>Pseudomonadota</taxon>
        <taxon>Gammaproteobacteria</taxon>
        <taxon>Chromatiales</taxon>
        <taxon>Chromatiaceae</taxon>
        <taxon>Thiospirillum</taxon>
    </lineage>
</organism>
<evidence type="ECO:0000256" key="7">
    <source>
        <dbReference type="ARBA" id="ARBA00022801"/>
    </source>
</evidence>
<dbReference type="Gene3D" id="1.10.8.50">
    <property type="match status" value="1"/>
</dbReference>
<feature type="domain" description="FPG-type" evidence="16">
    <location>
        <begin position="237"/>
        <end position="271"/>
    </location>
</feature>
<dbReference type="AlphaFoldDB" id="A0A839HK78"/>
<dbReference type="InterPro" id="IPR012319">
    <property type="entry name" value="FPG_cat"/>
</dbReference>
<accession>A0A839HK78</accession>
<evidence type="ECO:0000256" key="1">
    <source>
        <dbReference type="ARBA" id="ARBA00001668"/>
    </source>
</evidence>
<dbReference type="PANTHER" id="PTHR22993:SF9">
    <property type="entry name" value="FORMAMIDOPYRIMIDINE-DNA GLYCOSYLASE"/>
    <property type="match status" value="1"/>
</dbReference>
<keyword evidence="11 15" id="KW-0456">Lyase</keyword>
<dbReference type="PROSITE" id="PS01242">
    <property type="entry name" value="ZF_FPG_1"/>
    <property type="match status" value="1"/>
</dbReference>
<feature type="binding site" evidence="15">
    <location>
        <position position="110"/>
    </location>
    <ligand>
        <name>DNA</name>
        <dbReference type="ChEBI" id="CHEBI:16991"/>
    </ligand>
</feature>
<keyword evidence="13 15" id="KW-0326">Glycosidase</keyword>
<reference evidence="18 19" key="1">
    <citation type="journal article" date="2020" name="Arch. Microbiol.">
        <title>The genome sequence of the giant phototrophic gammaproteobacterium Thiospirillum jenense gives insight into its physiological properties and phylogenetic relationships.</title>
        <authorList>
            <person name="Imhoff J.F."/>
            <person name="Meyer T.E."/>
            <person name="Kyndt J.A."/>
        </authorList>
    </citation>
    <scope>NUCLEOTIDE SEQUENCE [LARGE SCALE GENOMIC DNA]</scope>
    <source>
        <strain evidence="18 19">DSM 216</strain>
    </source>
</reference>
<evidence type="ECO:0000313" key="19">
    <source>
        <dbReference type="Proteomes" id="UP000548632"/>
    </source>
</evidence>
<evidence type="ECO:0000313" key="18">
    <source>
        <dbReference type="EMBL" id="MBB1127276.1"/>
    </source>
</evidence>
<dbReference type="EMBL" id="JABVCQ010000045">
    <property type="protein sequence ID" value="MBB1127276.1"/>
    <property type="molecule type" value="Genomic_DNA"/>
</dbReference>
<keyword evidence="5 15" id="KW-0227">DNA damage</keyword>
<dbReference type="Gene3D" id="3.20.190.10">
    <property type="entry name" value="MutM-like, N-terminal"/>
    <property type="match status" value="1"/>
</dbReference>
<comment type="cofactor">
    <cofactor evidence="15">
        <name>Zn(2+)</name>
        <dbReference type="ChEBI" id="CHEBI:29105"/>
    </cofactor>
    <text evidence="15">Binds 1 zinc ion per subunit.</text>
</comment>
<sequence>MPELPEVETTLRGLAPTVTGQRIVDVTVRERRFRYFITSATENAFKGQRILAIRRRAKYLLLDLEQGVGLIHLGMSGSLRIVTPATPAARHDHVDLALENCCCIRFHDPRRFGLLHWVVQPVEQHPLLRHLGIEPLAAEFNGAYLRQRATGRRVNIKNFIMDQRVVVGVGNIYASEALYRAGIHPACIVNALTRAQCDQLATAIRTVLTAAIAHGGTTLRDFVREDGRPGYFVHELQVYQRTGKPCYTCNTPICQQRLGQRSSFFCPVCQTLND</sequence>
<feature type="active site" description="Schiff-base intermediate with DNA" evidence="15">
    <location>
        <position position="2"/>
    </location>
</feature>
<evidence type="ECO:0000256" key="9">
    <source>
        <dbReference type="ARBA" id="ARBA00023125"/>
    </source>
</evidence>
<dbReference type="SUPFAM" id="SSF81624">
    <property type="entry name" value="N-terminal domain of MutM-like DNA repair proteins"/>
    <property type="match status" value="1"/>
</dbReference>
<dbReference type="GO" id="GO:0003684">
    <property type="term" value="F:damaged DNA binding"/>
    <property type="evidence" value="ECO:0007669"/>
    <property type="project" value="InterPro"/>
</dbReference>
<feature type="active site" description="Proton donor; for delta-elimination activity" evidence="15">
    <location>
        <position position="261"/>
    </location>
</feature>
<dbReference type="InterPro" id="IPR020629">
    <property type="entry name" value="FPG_Glyclase"/>
</dbReference>
<keyword evidence="12 15" id="KW-0511">Multifunctional enzyme</keyword>
<dbReference type="FunFam" id="3.20.190.10:FF:000001">
    <property type="entry name" value="Formamidopyrimidine-DNA glycosylase"/>
    <property type="match status" value="1"/>
</dbReference>
<dbReference type="InterPro" id="IPR000214">
    <property type="entry name" value="Znf_DNA_glyclase/AP_lyase"/>
</dbReference>
<dbReference type="FunFam" id="1.10.8.50:FF:000003">
    <property type="entry name" value="Formamidopyrimidine-DNA glycosylase"/>
    <property type="match status" value="1"/>
</dbReference>
<keyword evidence="7 15" id="KW-0378">Hydrolase</keyword>
<evidence type="ECO:0000256" key="3">
    <source>
        <dbReference type="ARBA" id="ARBA00011245"/>
    </source>
</evidence>
<evidence type="ECO:0000256" key="12">
    <source>
        <dbReference type="ARBA" id="ARBA00023268"/>
    </source>
</evidence>
<dbReference type="GO" id="GO:0140078">
    <property type="term" value="F:class I DNA-(apurinic or apyrimidinic site) endonuclease activity"/>
    <property type="evidence" value="ECO:0007669"/>
    <property type="project" value="UniProtKB-EC"/>
</dbReference>
<evidence type="ECO:0000256" key="10">
    <source>
        <dbReference type="ARBA" id="ARBA00023204"/>
    </source>
</evidence>
<feature type="binding site" evidence="15">
    <location>
        <position position="91"/>
    </location>
    <ligand>
        <name>DNA</name>
        <dbReference type="ChEBI" id="CHEBI:16991"/>
    </ligand>
</feature>